<dbReference type="RefSeq" id="WP_269309572.1">
    <property type="nucleotide sequence ID" value="NZ_CP098242.1"/>
</dbReference>
<dbReference type="SUPFAM" id="SSF51306">
    <property type="entry name" value="LexA/Signal peptidase"/>
    <property type="match status" value="1"/>
</dbReference>
<evidence type="ECO:0000313" key="3">
    <source>
        <dbReference type="Proteomes" id="UP001156215"/>
    </source>
</evidence>
<dbReference type="EMBL" id="CP098242">
    <property type="protein sequence ID" value="WAW10552.1"/>
    <property type="molecule type" value="Genomic_DNA"/>
</dbReference>
<organism evidence="2 3">
    <name type="scientific">Oxalobacter vibrioformis</name>
    <dbReference type="NCBI Taxonomy" id="933080"/>
    <lineage>
        <taxon>Bacteria</taxon>
        <taxon>Pseudomonadati</taxon>
        <taxon>Pseudomonadota</taxon>
        <taxon>Betaproteobacteria</taxon>
        <taxon>Burkholderiales</taxon>
        <taxon>Oxalobacteraceae</taxon>
        <taxon>Oxalobacter</taxon>
    </lineage>
</organism>
<evidence type="ECO:0000313" key="2">
    <source>
        <dbReference type="EMBL" id="WAW10552.1"/>
    </source>
</evidence>
<name>A0A9E9LZT5_9BURK</name>
<dbReference type="Proteomes" id="UP001156215">
    <property type="component" value="Chromosome"/>
</dbReference>
<dbReference type="InterPro" id="IPR036286">
    <property type="entry name" value="LexA/Signal_pep-like_sf"/>
</dbReference>
<dbReference type="AlphaFoldDB" id="A0A9E9LZT5"/>
<dbReference type="CDD" id="cd06529">
    <property type="entry name" value="S24_LexA-like"/>
    <property type="match status" value="1"/>
</dbReference>
<feature type="domain" description="Peptidase S24/S26A/S26B/S26C" evidence="1">
    <location>
        <begin position="27"/>
        <end position="151"/>
    </location>
</feature>
<dbReference type="Pfam" id="PF00717">
    <property type="entry name" value="Peptidase_S24"/>
    <property type="match status" value="1"/>
</dbReference>
<reference evidence="2" key="1">
    <citation type="journal article" date="2022" name="Front. Microbiol.">
        <title>New perspectives on an old grouping: The genomic and phenotypic variability of Oxalobacter formigenes and the implications for calcium oxalate stone prevention.</title>
        <authorList>
            <person name="Chmiel J.A."/>
            <person name="Carr C."/>
            <person name="Stuivenberg G.A."/>
            <person name="Venema R."/>
            <person name="Chanyi R.M."/>
            <person name="Al K.F."/>
            <person name="Giguere D."/>
            <person name="Say H."/>
            <person name="Akouris P.P."/>
            <person name="Dominguez Romero S.A."/>
            <person name="Kwong A."/>
            <person name="Tai V."/>
            <person name="Koval S.F."/>
            <person name="Razvi H."/>
            <person name="Bjazevic J."/>
            <person name="Burton J.P."/>
        </authorList>
    </citation>
    <scope>NUCLEOTIDE SEQUENCE</scope>
    <source>
        <strain evidence="2">WoOx3</strain>
    </source>
</reference>
<keyword evidence="3" id="KW-1185">Reference proteome</keyword>
<gene>
    <name evidence="2" type="ORF">NB640_02520</name>
</gene>
<dbReference type="Gene3D" id="2.10.109.10">
    <property type="entry name" value="Umud Fragment, subunit A"/>
    <property type="match status" value="1"/>
</dbReference>
<accession>A0A9E9LZT5</accession>
<proteinExistence type="predicted"/>
<dbReference type="KEGG" id="ovb:NB640_02520"/>
<evidence type="ECO:0000259" key="1">
    <source>
        <dbReference type="Pfam" id="PF00717"/>
    </source>
</evidence>
<sequence length="156" mass="17661">MRDTALEEDEESWYHANSTPMMSRMLPLLTWNQAEKWTELLDNFKPADARIWIPCLIVHGPRAFALTVTDESMYNPAAPRSFASGDYIYVDPDAGISHESIIVVKRDNGNLVFRQLIVEPDGKALFKAINPDWPEAPFEARRETEICGVVIGKTLP</sequence>
<dbReference type="InterPro" id="IPR015927">
    <property type="entry name" value="Peptidase_S24_S26A/B/C"/>
</dbReference>
<dbReference type="InterPro" id="IPR039418">
    <property type="entry name" value="LexA-like"/>
</dbReference>
<protein>
    <submittedName>
        <fullName evidence="2">S24 family peptidase</fullName>
    </submittedName>
</protein>